<organism evidence="3 4">
    <name type="scientific">Ilex paraguariensis</name>
    <name type="common">yerba mate</name>
    <dbReference type="NCBI Taxonomy" id="185542"/>
    <lineage>
        <taxon>Eukaryota</taxon>
        <taxon>Viridiplantae</taxon>
        <taxon>Streptophyta</taxon>
        <taxon>Embryophyta</taxon>
        <taxon>Tracheophyta</taxon>
        <taxon>Spermatophyta</taxon>
        <taxon>Magnoliopsida</taxon>
        <taxon>eudicotyledons</taxon>
        <taxon>Gunneridae</taxon>
        <taxon>Pentapetalae</taxon>
        <taxon>asterids</taxon>
        <taxon>campanulids</taxon>
        <taxon>Aquifoliales</taxon>
        <taxon>Aquifoliaceae</taxon>
        <taxon>Ilex</taxon>
    </lineage>
</organism>
<dbReference type="Proteomes" id="UP001642360">
    <property type="component" value="Unassembled WGS sequence"/>
</dbReference>
<dbReference type="Gene3D" id="3.40.50.2000">
    <property type="entry name" value="Glycogen Phosphorylase B"/>
    <property type="match status" value="2"/>
</dbReference>
<sequence length="258" mass="28557">MERQASTLYNALAARGHEIHVFTVPGDLTKASMKATVHIHFAANDHGSVNCSLAFDIFNQENIAGPMTELQEAMLRFVDEIRFFSSYTQHICISNSAGEVLVNIYQLPQRNVHVILNGVDETKFVYDPEAGAQFRRKHDVPYNVSLVMGVAGRLVRDKGHPLLYEAFSSITKHHPGVFLLVAGSGPWGRRYAELGLNVKIIGELNPSELAEFYNALNVFVNPTLRPQGLDLTLMEPMHCGKPVLTPNYPSITGTAVLN</sequence>
<dbReference type="CDD" id="cd03801">
    <property type="entry name" value="GT4_PimA-like"/>
    <property type="match status" value="1"/>
</dbReference>
<keyword evidence="1" id="KW-0328">Glycosyltransferase</keyword>
<accession>A0ABC8UPE6</accession>
<evidence type="ECO:0000313" key="4">
    <source>
        <dbReference type="Proteomes" id="UP001642360"/>
    </source>
</evidence>
<reference evidence="3 4" key="1">
    <citation type="submission" date="2024-02" db="EMBL/GenBank/DDBJ databases">
        <authorList>
            <person name="Vignale AGUSTIN F."/>
            <person name="Sosa J E."/>
            <person name="Modenutti C."/>
        </authorList>
    </citation>
    <scope>NUCLEOTIDE SEQUENCE [LARGE SCALE GENOMIC DNA]</scope>
</reference>
<evidence type="ECO:0000259" key="2">
    <source>
        <dbReference type="Pfam" id="PF00534"/>
    </source>
</evidence>
<dbReference type="PANTHER" id="PTHR46686:SF2">
    <property type="entry name" value="GLYCOSYLTRANSFERASE"/>
    <property type="match status" value="1"/>
</dbReference>
<protein>
    <recommendedName>
        <fullName evidence="2">Glycosyl transferase family 1 domain-containing protein</fullName>
    </recommendedName>
</protein>
<dbReference type="GO" id="GO:0016757">
    <property type="term" value="F:glycosyltransferase activity"/>
    <property type="evidence" value="ECO:0007669"/>
    <property type="project" value="UniProtKB-KW"/>
</dbReference>
<dbReference type="EMBL" id="CAUOFW020008502">
    <property type="protein sequence ID" value="CAK9182942.1"/>
    <property type="molecule type" value="Genomic_DNA"/>
</dbReference>
<comment type="caution">
    <text evidence="3">The sequence shown here is derived from an EMBL/GenBank/DDBJ whole genome shotgun (WGS) entry which is preliminary data.</text>
</comment>
<gene>
    <name evidence="3" type="ORF">ILEXP_LOCUS53178</name>
</gene>
<keyword evidence="4" id="KW-1185">Reference proteome</keyword>
<dbReference type="PANTHER" id="PTHR46686">
    <property type="entry name" value="GLYCOSYLTRANSFERASE"/>
    <property type="match status" value="1"/>
</dbReference>
<evidence type="ECO:0000313" key="3">
    <source>
        <dbReference type="EMBL" id="CAK9182942.1"/>
    </source>
</evidence>
<dbReference type="SUPFAM" id="SSF53756">
    <property type="entry name" value="UDP-Glycosyltransferase/glycogen phosphorylase"/>
    <property type="match status" value="1"/>
</dbReference>
<feature type="domain" description="Glycosyl transferase family 1" evidence="2">
    <location>
        <begin position="147"/>
        <end position="251"/>
    </location>
</feature>
<proteinExistence type="predicted"/>
<dbReference type="AlphaFoldDB" id="A0ABC8UPE6"/>
<dbReference type="InterPro" id="IPR001296">
    <property type="entry name" value="Glyco_trans_1"/>
</dbReference>
<name>A0ABC8UPE6_9AQUA</name>
<evidence type="ECO:0000256" key="1">
    <source>
        <dbReference type="ARBA" id="ARBA00022676"/>
    </source>
</evidence>
<keyword evidence="1" id="KW-0808">Transferase</keyword>
<dbReference type="Pfam" id="PF00534">
    <property type="entry name" value="Glycos_transf_1"/>
    <property type="match status" value="1"/>
</dbReference>